<keyword evidence="6" id="KW-0342">GTP-binding</keyword>
<dbReference type="PROSITE" id="PS51679">
    <property type="entry name" value="SAM_MT_C5"/>
    <property type="match status" value="1"/>
</dbReference>
<dbReference type="EMBL" id="JAVIJP010000066">
    <property type="protein sequence ID" value="KAL3620000.1"/>
    <property type="molecule type" value="Genomic_DNA"/>
</dbReference>
<evidence type="ECO:0000256" key="5">
    <source>
        <dbReference type="ARBA" id="ARBA00022741"/>
    </source>
</evidence>
<evidence type="ECO:0000259" key="8">
    <source>
        <dbReference type="Pfam" id="PF03764"/>
    </source>
</evidence>
<comment type="caution">
    <text evidence="9">The sequence shown here is derived from an EMBL/GenBank/DDBJ whole genome shotgun (WGS) entry which is preliminary data.</text>
</comment>
<protein>
    <recommendedName>
        <fullName evidence="1">DNA (cytosine-5-)-methyltransferase</fullName>
        <ecNumber evidence="1">2.1.1.37</ecNumber>
    </recommendedName>
</protein>
<dbReference type="AlphaFoldDB" id="A0ABD3BRD2"/>
<evidence type="ECO:0000313" key="9">
    <source>
        <dbReference type="EMBL" id="KAL3620000.1"/>
    </source>
</evidence>
<evidence type="ECO:0000256" key="3">
    <source>
        <dbReference type="ARBA" id="ARBA00022679"/>
    </source>
</evidence>
<dbReference type="Gene3D" id="3.30.230.10">
    <property type="match status" value="1"/>
</dbReference>
<dbReference type="InterPro" id="IPR050390">
    <property type="entry name" value="C5-Methyltransferase"/>
</dbReference>
<keyword evidence="3 7" id="KW-0808">Transferase</keyword>
<keyword evidence="10" id="KW-1185">Reference proteome</keyword>
<keyword evidence="5" id="KW-0547">Nucleotide-binding</keyword>
<dbReference type="SUPFAM" id="SSF53335">
    <property type="entry name" value="S-adenosyl-L-methionine-dependent methyltransferases"/>
    <property type="match status" value="1"/>
</dbReference>
<accession>A0ABD3BRD2</accession>
<dbReference type="SUPFAM" id="SSF54211">
    <property type="entry name" value="Ribosomal protein S5 domain 2-like"/>
    <property type="match status" value="1"/>
</dbReference>
<dbReference type="PANTHER" id="PTHR10629">
    <property type="entry name" value="CYTOSINE-SPECIFIC METHYLTRANSFERASE"/>
    <property type="match status" value="1"/>
</dbReference>
<dbReference type="GO" id="GO:0032259">
    <property type="term" value="P:methylation"/>
    <property type="evidence" value="ECO:0007669"/>
    <property type="project" value="UniProtKB-KW"/>
</dbReference>
<dbReference type="GO" id="GO:0003886">
    <property type="term" value="F:DNA (cytosine-5-)-methyltransferase activity"/>
    <property type="evidence" value="ECO:0007669"/>
    <property type="project" value="UniProtKB-EC"/>
</dbReference>
<evidence type="ECO:0000256" key="7">
    <source>
        <dbReference type="PROSITE-ProRule" id="PRU01016"/>
    </source>
</evidence>
<dbReference type="InterPro" id="IPR029063">
    <property type="entry name" value="SAM-dependent_MTases_sf"/>
</dbReference>
<evidence type="ECO:0000256" key="2">
    <source>
        <dbReference type="ARBA" id="ARBA00022603"/>
    </source>
</evidence>
<evidence type="ECO:0000313" key="10">
    <source>
        <dbReference type="Proteomes" id="UP001632038"/>
    </source>
</evidence>
<feature type="domain" description="Translation elongation factor EFG/EF2" evidence="8">
    <location>
        <begin position="6"/>
        <end position="56"/>
    </location>
</feature>
<keyword evidence="2 7" id="KW-0489">Methyltransferase</keyword>
<dbReference type="InterPro" id="IPR014721">
    <property type="entry name" value="Ribsml_uS5_D2-typ_fold_subgr"/>
</dbReference>
<name>A0ABD3BRD2_9LAMI</name>
<evidence type="ECO:0000256" key="6">
    <source>
        <dbReference type="ARBA" id="ARBA00023134"/>
    </source>
</evidence>
<organism evidence="9 10">
    <name type="scientific">Castilleja foliolosa</name>
    <dbReference type="NCBI Taxonomy" id="1961234"/>
    <lineage>
        <taxon>Eukaryota</taxon>
        <taxon>Viridiplantae</taxon>
        <taxon>Streptophyta</taxon>
        <taxon>Embryophyta</taxon>
        <taxon>Tracheophyta</taxon>
        <taxon>Spermatophyta</taxon>
        <taxon>Magnoliopsida</taxon>
        <taxon>eudicotyledons</taxon>
        <taxon>Gunneridae</taxon>
        <taxon>Pentapetalae</taxon>
        <taxon>asterids</taxon>
        <taxon>lamiids</taxon>
        <taxon>Lamiales</taxon>
        <taxon>Orobanchaceae</taxon>
        <taxon>Pedicularideae</taxon>
        <taxon>Castillejinae</taxon>
        <taxon>Castilleja</taxon>
    </lineage>
</organism>
<dbReference type="Pfam" id="PF03764">
    <property type="entry name" value="EFG_IV"/>
    <property type="match status" value="1"/>
</dbReference>
<feature type="active site" evidence="7">
    <location>
        <position position="299"/>
    </location>
</feature>
<dbReference type="Gene3D" id="3.40.50.150">
    <property type="entry name" value="Vaccinia Virus protein VP39"/>
    <property type="match status" value="2"/>
</dbReference>
<dbReference type="Proteomes" id="UP001632038">
    <property type="component" value="Unassembled WGS sequence"/>
</dbReference>
<dbReference type="InterPro" id="IPR001525">
    <property type="entry name" value="C5_MeTfrase"/>
</dbReference>
<dbReference type="PRINTS" id="PR00105">
    <property type="entry name" value="C5METTRFRASE"/>
</dbReference>
<keyword evidence="4 7" id="KW-0949">S-adenosyl-L-methionine</keyword>
<dbReference type="PROSITE" id="PS00094">
    <property type="entry name" value="C5_MTASE_1"/>
    <property type="match status" value="1"/>
</dbReference>
<dbReference type="PANTHER" id="PTHR10629:SF42">
    <property type="entry name" value="DNA (CYTOSINE-5)-METHYLTRANSFERASE CMT1-RELATED"/>
    <property type="match status" value="1"/>
</dbReference>
<evidence type="ECO:0000256" key="1">
    <source>
        <dbReference type="ARBA" id="ARBA00011975"/>
    </source>
</evidence>
<gene>
    <name evidence="9" type="primary">CMT1_8</name>
    <name evidence="9" type="ORF">CASFOL_034912</name>
</gene>
<sequence>MSKESKGFREAANSGSLIGHPVENICIVLNDGAAHTVDSSELAFKLAAIYAFRQTFLLEGPRPRWRFQRVIQEKYSYLIDEKRVFYSNIKNDNPLSCIFSKVTITQLTPEMDHDAKEAAKKSCELYVDMMYSFSHAFTKFYTDNEDGSSMSDGLIRTKFSDVAKHRQDIGRTNGTLLDLYSGCGAMSSGLCIGASLDGVTITTKWAVDYNLCACESLRSNHPNTEYVVEKILDICYGDPNKKEFDLYFKMYVGKATKKRMTHGLGNCKEKMKEFVSQVHKAKAIPLPGDVDFICGGPPCQGISSFNRFRNKSDPLKDEKNRQMVLYMDIVEFLKPRFILMENVTDILKFADGQLARYAVGRLVSMDYQARLGIMAAGAYGVPQCRMRFFLWGAAPTERLPQFPLPTHKTLKKGVVINEFKNVSSGMKTKMLNFLNLFYLGGDQRFYYGPDAL</sequence>
<dbReference type="Pfam" id="PF00145">
    <property type="entry name" value="DNA_methylase"/>
    <property type="match status" value="1"/>
</dbReference>
<proteinExistence type="inferred from homology"/>
<dbReference type="InterPro" id="IPR005517">
    <property type="entry name" value="Transl_elong_EFG/EF2_IV"/>
</dbReference>
<reference evidence="10" key="1">
    <citation type="journal article" date="2024" name="IScience">
        <title>Strigolactones Initiate the Formation of Haustorium-like Structures in Castilleja.</title>
        <authorList>
            <person name="Buerger M."/>
            <person name="Peterson D."/>
            <person name="Chory J."/>
        </authorList>
    </citation>
    <scope>NUCLEOTIDE SEQUENCE [LARGE SCALE GENOMIC DNA]</scope>
</reference>
<comment type="similarity">
    <text evidence="7">Belongs to the class I-like SAM-binding methyltransferase superfamily. C5-methyltransferase family.</text>
</comment>
<dbReference type="GO" id="GO:0005525">
    <property type="term" value="F:GTP binding"/>
    <property type="evidence" value="ECO:0007669"/>
    <property type="project" value="UniProtKB-KW"/>
</dbReference>
<evidence type="ECO:0000256" key="4">
    <source>
        <dbReference type="ARBA" id="ARBA00022691"/>
    </source>
</evidence>
<dbReference type="EC" id="2.1.1.37" evidence="1"/>
<dbReference type="InterPro" id="IPR020568">
    <property type="entry name" value="Ribosomal_Su5_D2-typ_SF"/>
</dbReference>
<dbReference type="InterPro" id="IPR018117">
    <property type="entry name" value="C5_DNA_meth_AS"/>
</dbReference>